<dbReference type="GO" id="GO:0007339">
    <property type="term" value="P:binding of sperm to zona pellucida"/>
    <property type="evidence" value="ECO:0000318"/>
    <property type="project" value="GO_Central"/>
</dbReference>
<dbReference type="eggNOG" id="ENOG502QPI2">
    <property type="taxonomic scope" value="Eukaryota"/>
</dbReference>
<keyword evidence="13" id="KW-0732">Signal</keyword>
<evidence type="ECO:0000256" key="6">
    <source>
        <dbReference type="ARBA" id="ARBA00022692"/>
    </source>
</evidence>
<protein>
    <submittedName>
        <fullName evidence="15">Zona pellucida sperm-binding protein 2-like</fullName>
    </submittedName>
</protein>
<keyword evidence="6" id="KW-0812">Transmembrane</keyword>
<keyword evidence="3" id="KW-0964">Secreted</keyword>
<evidence type="ECO:0000313" key="16">
    <source>
        <dbReference type="Proteomes" id="UP000018468"/>
    </source>
</evidence>
<reference evidence="15" key="3">
    <citation type="submission" date="2025-09" db="UniProtKB">
        <authorList>
            <consortium name="Ensembl"/>
        </authorList>
    </citation>
    <scope>IDENTIFICATION</scope>
</reference>
<dbReference type="InterPro" id="IPR042235">
    <property type="entry name" value="ZP-C_dom"/>
</dbReference>
<evidence type="ECO:0000256" key="8">
    <source>
        <dbReference type="ARBA" id="ARBA00023136"/>
    </source>
</evidence>
<evidence type="ECO:0000256" key="10">
    <source>
        <dbReference type="ARBA" id="ARBA00023180"/>
    </source>
</evidence>
<dbReference type="Ensembl" id="ENSLOCT00000009793.1">
    <property type="protein sequence ID" value="ENSLOCP00000009782.1"/>
    <property type="gene ID" value="ENSLOCG00000008055.1"/>
</dbReference>
<dbReference type="GO" id="GO:0035804">
    <property type="term" value="F:structural constituent of egg coat"/>
    <property type="evidence" value="ECO:0000318"/>
    <property type="project" value="GO_Central"/>
</dbReference>
<dbReference type="InterPro" id="IPR055355">
    <property type="entry name" value="ZP-C"/>
</dbReference>
<dbReference type="AlphaFoldDB" id="W5MN23"/>
<comment type="subcellular location">
    <subcellularLocation>
        <location evidence="1">Cell membrane</location>
        <topology evidence="1">Single-pass type I membrane protein</topology>
    </subcellularLocation>
    <subcellularLocation>
        <location evidence="12">Zona pellucida</location>
    </subcellularLocation>
</comment>
<dbReference type="InterPro" id="IPR001507">
    <property type="entry name" value="ZP_dom"/>
</dbReference>
<dbReference type="STRING" id="7918.ENSLOCP00000009782"/>
<dbReference type="OMA" id="RPYGDKE"/>
<dbReference type="PROSITE" id="PS51034">
    <property type="entry name" value="ZP_2"/>
    <property type="match status" value="1"/>
</dbReference>
<dbReference type="Pfam" id="PF23344">
    <property type="entry name" value="ZP-N"/>
    <property type="match status" value="1"/>
</dbReference>
<feature type="domain" description="ZP" evidence="14">
    <location>
        <begin position="257"/>
        <end position="521"/>
    </location>
</feature>
<keyword evidence="2" id="KW-1003">Cell membrane</keyword>
<dbReference type="Pfam" id="PF00100">
    <property type="entry name" value="Zona_pellucida"/>
    <property type="match status" value="1"/>
</dbReference>
<dbReference type="Bgee" id="ENSLOCG00000008055">
    <property type="expression patterns" value="Expressed in ovary and 6 other cell types or tissues"/>
</dbReference>
<keyword evidence="9" id="KW-1015">Disulfide bond</keyword>
<evidence type="ECO:0000313" key="15">
    <source>
        <dbReference type="Ensembl" id="ENSLOCP00000009782.1"/>
    </source>
</evidence>
<dbReference type="InterPro" id="IPR057638">
    <property type="entry name" value="Ig_ZP2_2nd"/>
</dbReference>
<dbReference type="OrthoDB" id="9944868at2759"/>
<dbReference type="GeneID" id="107078991"/>
<dbReference type="InParanoid" id="W5MN23"/>
<evidence type="ECO:0000256" key="9">
    <source>
        <dbReference type="ARBA" id="ARBA00023157"/>
    </source>
</evidence>
<dbReference type="InterPro" id="IPR051148">
    <property type="entry name" value="Zona_Pellucida_Domain_gp"/>
</dbReference>
<dbReference type="GO" id="GO:0005886">
    <property type="term" value="C:plasma membrane"/>
    <property type="evidence" value="ECO:0007669"/>
    <property type="project" value="UniProtKB-SubCell"/>
</dbReference>
<feature type="chain" id="PRO_5004866281" evidence="13">
    <location>
        <begin position="27"/>
        <end position="556"/>
    </location>
</feature>
<evidence type="ECO:0000256" key="2">
    <source>
        <dbReference type="ARBA" id="ARBA00022475"/>
    </source>
</evidence>
<dbReference type="EMBL" id="AHAT01013677">
    <property type="status" value="NOT_ANNOTATED_CDS"/>
    <property type="molecule type" value="Genomic_DNA"/>
</dbReference>
<keyword evidence="4" id="KW-0272">Extracellular matrix</keyword>
<dbReference type="SMART" id="SM00241">
    <property type="entry name" value="ZP"/>
    <property type="match status" value="1"/>
</dbReference>
<keyword evidence="11" id="KW-0278">Fertilization</keyword>
<evidence type="ECO:0000256" key="1">
    <source>
        <dbReference type="ARBA" id="ARBA00004251"/>
    </source>
</evidence>
<evidence type="ECO:0000256" key="13">
    <source>
        <dbReference type="SAM" id="SignalP"/>
    </source>
</evidence>
<dbReference type="GO" id="GO:0032190">
    <property type="term" value="F:acrosin binding"/>
    <property type="evidence" value="ECO:0000318"/>
    <property type="project" value="GO_Central"/>
</dbReference>
<keyword evidence="7" id="KW-1133">Transmembrane helix</keyword>
<evidence type="ECO:0000256" key="12">
    <source>
        <dbReference type="ARBA" id="ARBA00024183"/>
    </source>
</evidence>
<dbReference type="Proteomes" id="UP000018468">
    <property type="component" value="Linkage group LG13"/>
</dbReference>
<dbReference type="PANTHER" id="PTHR23343">
    <property type="entry name" value="ZONA PELLUCIDA SPERM-BINDING PROTEIN"/>
    <property type="match status" value="1"/>
</dbReference>
<reference evidence="16" key="1">
    <citation type="submission" date="2011-12" db="EMBL/GenBank/DDBJ databases">
        <title>The Draft Genome of Lepisosteus oculatus.</title>
        <authorList>
            <consortium name="The Broad Institute Genome Assembly &amp; Analysis Group"/>
            <consortium name="Computational R&amp;D Group"/>
            <consortium name="and Sequencing Platform"/>
            <person name="Di Palma F."/>
            <person name="Alfoldi J."/>
            <person name="Johnson J."/>
            <person name="Berlin A."/>
            <person name="Gnerre S."/>
            <person name="Jaffe D."/>
            <person name="MacCallum I."/>
            <person name="Young S."/>
            <person name="Walker B.J."/>
            <person name="Lander E.S."/>
            <person name="Lindblad-Toh K."/>
        </authorList>
    </citation>
    <scope>NUCLEOTIDE SEQUENCE [LARGE SCALE GENOMIC DNA]</scope>
</reference>
<dbReference type="GO" id="GO:0035805">
    <property type="term" value="C:egg coat"/>
    <property type="evidence" value="ECO:0000318"/>
    <property type="project" value="GO_Central"/>
</dbReference>
<evidence type="ECO:0000256" key="4">
    <source>
        <dbReference type="ARBA" id="ARBA00022530"/>
    </source>
</evidence>
<dbReference type="InterPro" id="IPR057636">
    <property type="entry name" value="Ig_ZP2_3rd"/>
</dbReference>
<dbReference type="GO" id="GO:0060468">
    <property type="term" value="P:prevention of polyspermy"/>
    <property type="evidence" value="ECO:0000318"/>
    <property type="project" value="GO_Central"/>
</dbReference>
<dbReference type="InterPro" id="IPR048290">
    <property type="entry name" value="ZP_chr"/>
</dbReference>
<keyword evidence="5" id="KW-0165">Cleavage on pair of basic residues</keyword>
<evidence type="ECO:0000256" key="5">
    <source>
        <dbReference type="ARBA" id="ARBA00022685"/>
    </source>
</evidence>
<evidence type="ECO:0000259" key="14">
    <source>
        <dbReference type="PROSITE" id="PS51034"/>
    </source>
</evidence>
<organism evidence="15 16">
    <name type="scientific">Lepisosteus oculatus</name>
    <name type="common">Spotted gar</name>
    <dbReference type="NCBI Taxonomy" id="7918"/>
    <lineage>
        <taxon>Eukaryota</taxon>
        <taxon>Metazoa</taxon>
        <taxon>Chordata</taxon>
        <taxon>Craniata</taxon>
        <taxon>Vertebrata</taxon>
        <taxon>Euteleostomi</taxon>
        <taxon>Actinopterygii</taxon>
        <taxon>Neopterygii</taxon>
        <taxon>Holostei</taxon>
        <taxon>Semionotiformes</taxon>
        <taxon>Lepisosteidae</taxon>
        <taxon>Lepisosteus</taxon>
    </lineage>
</organism>
<proteinExistence type="predicted"/>
<feature type="signal peptide" evidence="13">
    <location>
        <begin position="1"/>
        <end position="26"/>
    </location>
</feature>
<dbReference type="Gene3D" id="2.60.40.4100">
    <property type="entry name" value="Zona pellucida, ZP-C domain"/>
    <property type="match status" value="1"/>
</dbReference>
<evidence type="ECO:0000256" key="3">
    <source>
        <dbReference type="ARBA" id="ARBA00022525"/>
    </source>
</evidence>
<keyword evidence="16" id="KW-1185">Reference proteome</keyword>
<accession>W5MN23</accession>
<sequence length="556" mass="61959">MGWCDMLSPSSSLILRLMAMYVLASAQTGPGSVIPIEVDNTNCGKTYMEALVPQIFPDFGRAMMKGPQWSFVVNDGGEQISMALDQASENGYELRKVDGKLVIRAYFTAKGLQIFEKPLKTQSLYLADLQLKNDLSSVAILIHVVMICVPDPVVCSKTELVIHIPKFTGSLVRMTVGTRTYLPSRHYPDLEIQQGFDETRISVLFSSPLVEEKYCEDVHNASSRQNALPETKMTFDVRGAEFSMTIEPVCQCNMVPLCKDGYMDVDVSAGSTVPVLNLSTVQLRDPSCRPAGVSAGGLQYRIPLDSCGTTVKMLNGQLVYENEIVAVKRIQGGITRDAEFRLTVVCYFNGSADPLLTVQMNTKAPPPPVLEQGEIQVVLLAYPDVQYSRPYGTRDYPILKYLQEPVYLEVQVLNRQDPNIKLALNDCWATASPDPSTAPRWDIIVDGCEYEEDNYKTVQHPMSRFPTVQFLNHYRRFEVKMFTFVSEGNQLTDSVYFHCSTLICASQRPDSALCSRSCPSGFQGRRRRGLRDQSSPFVSEVLMSLPGPVTVQNALH</sequence>
<keyword evidence="10" id="KW-0325">Glycoprotein</keyword>
<dbReference type="Pfam" id="PF23740">
    <property type="entry name" value="Ig_ZP2_3rd"/>
    <property type="match status" value="1"/>
</dbReference>
<dbReference type="Pfam" id="PF23736">
    <property type="entry name" value="Ig_ZP2"/>
    <property type="match status" value="1"/>
</dbReference>
<dbReference type="GeneTree" id="ENSGT00940000160133"/>
<dbReference type="HOGENOM" id="CLU_489968_0_0_1"/>
<dbReference type="InterPro" id="IPR055356">
    <property type="entry name" value="ZP-N"/>
</dbReference>
<dbReference type="PANTHER" id="PTHR23343:SF4">
    <property type="entry name" value="ZONA PELLUCIDA SPERM-BINDING PROTEIN 2"/>
    <property type="match status" value="1"/>
</dbReference>
<name>W5MN23_LEPOC</name>
<evidence type="ECO:0000256" key="7">
    <source>
        <dbReference type="ARBA" id="ARBA00022989"/>
    </source>
</evidence>
<dbReference type="PRINTS" id="PR00023">
    <property type="entry name" value="ZPELLUCIDA"/>
</dbReference>
<dbReference type="KEGG" id="loc:107078991"/>
<reference evidence="15" key="2">
    <citation type="submission" date="2025-08" db="UniProtKB">
        <authorList>
            <consortium name="Ensembl"/>
        </authorList>
    </citation>
    <scope>IDENTIFICATION</scope>
</reference>
<dbReference type="Gene3D" id="2.60.40.3210">
    <property type="entry name" value="Zona pellucida, ZP-N domain"/>
    <property type="match status" value="1"/>
</dbReference>
<keyword evidence="8" id="KW-0472">Membrane</keyword>
<evidence type="ECO:0000256" key="11">
    <source>
        <dbReference type="ARBA" id="ARBA00023279"/>
    </source>
</evidence>